<dbReference type="InterPro" id="IPR000994">
    <property type="entry name" value="Pept_M24"/>
</dbReference>
<comment type="similarity">
    <text evidence="1">Belongs to the peptidase M24B family.</text>
</comment>
<comment type="caution">
    <text evidence="7">The sequence shown here is derived from an EMBL/GenBank/DDBJ whole genome shotgun (WGS) entry which is preliminary data.</text>
</comment>
<dbReference type="AlphaFoldDB" id="A0A8B2NS58"/>
<dbReference type="InterPro" id="IPR036005">
    <property type="entry name" value="Creatinase/aminopeptidase-like"/>
</dbReference>
<feature type="domain" description="Peptidase M24 C-terminal" evidence="6">
    <location>
        <begin position="539"/>
        <end position="595"/>
    </location>
</feature>
<dbReference type="InterPro" id="IPR032416">
    <property type="entry name" value="Peptidase_M24_C"/>
</dbReference>
<evidence type="ECO:0000256" key="2">
    <source>
        <dbReference type="ARBA" id="ARBA00022723"/>
    </source>
</evidence>
<proteinExistence type="inferred from homology"/>
<keyword evidence="7" id="KW-0645">Protease</keyword>
<dbReference type="GO" id="GO:0046872">
    <property type="term" value="F:metal ion binding"/>
    <property type="evidence" value="ECO:0007669"/>
    <property type="project" value="UniProtKB-KW"/>
</dbReference>
<dbReference type="InterPro" id="IPR000587">
    <property type="entry name" value="Creatinase_N"/>
</dbReference>
<dbReference type="SUPFAM" id="SSF55920">
    <property type="entry name" value="Creatinase/aminopeptidase"/>
    <property type="match status" value="1"/>
</dbReference>
<keyword evidence="2" id="KW-0479">Metal-binding</keyword>
<feature type="domain" description="Creatinase N-terminal" evidence="5">
    <location>
        <begin position="19"/>
        <end position="145"/>
    </location>
</feature>
<evidence type="ECO:0000313" key="7">
    <source>
        <dbReference type="EMBL" id="RAH99963.1"/>
    </source>
</evidence>
<dbReference type="Pfam" id="PF16188">
    <property type="entry name" value="Peptidase_M24_C"/>
    <property type="match status" value="1"/>
</dbReference>
<protein>
    <submittedName>
        <fullName evidence="7">X-Pro aminopeptidase</fullName>
    </submittedName>
</protein>
<organism evidence="7 8">
    <name type="scientific">Acuticoccus sediminis</name>
    <dbReference type="NCBI Taxonomy" id="2184697"/>
    <lineage>
        <taxon>Bacteria</taxon>
        <taxon>Pseudomonadati</taxon>
        <taxon>Pseudomonadota</taxon>
        <taxon>Alphaproteobacteria</taxon>
        <taxon>Hyphomicrobiales</taxon>
        <taxon>Amorphaceae</taxon>
        <taxon>Acuticoccus</taxon>
    </lineage>
</organism>
<dbReference type="EMBL" id="QHHQ01000004">
    <property type="protein sequence ID" value="RAH99963.1"/>
    <property type="molecule type" value="Genomic_DNA"/>
</dbReference>
<dbReference type="InterPro" id="IPR033740">
    <property type="entry name" value="Pept_M24B"/>
</dbReference>
<dbReference type="FunFam" id="3.90.230.10:FF:000009">
    <property type="entry name" value="xaa-Pro aminopeptidase 2"/>
    <property type="match status" value="1"/>
</dbReference>
<dbReference type="Proteomes" id="UP000249590">
    <property type="component" value="Unassembled WGS sequence"/>
</dbReference>
<keyword evidence="8" id="KW-1185">Reference proteome</keyword>
<dbReference type="CDD" id="cd01085">
    <property type="entry name" value="APP"/>
    <property type="match status" value="1"/>
</dbReference>
<dbReference type="Gene3D" id="3.90.230.10">
    <property type="entry name" value="Creatinase/methionine aminopeptidase superfamily"/>
    <property type="match status" value="1"/>
</dbReference>
<dbReference type="SUPFAM" id="SSF53092">
    <property type="entry name" value="Creatinase/prolidase N-terminal domain"/>
    <property type="match status" value="1"/>
</dbReference>
<evidence type="ECO:0000313" key="8">
    <source>
        <dbReference type="Proteomes" id="UP000249590"/>
    </source>
</evidence>
<dbReference type="Pfam" id="PF16189">
    <property type="entry name" value="Creatinase_N_2"/>
    <property type="match status" value="1"/>
</dbReference>
<dbReference type="RefSeq" id="WP_111348396.1">
    <property type="nucleotide sequence ID" value="NZ_QHHQ01000004.1"/>
</dbReference>
<dbReference type="Pfam" id="PF00557">
    <property type="entry name" value="Peptidase_M24"/>
    <property type="match status" value="1"/>
</dbReference>
<keyword evidence="3" id="KW-0378">Hydrolase</keyword>
<accession>A0A8B2NS58</accession>
<dbReference type="OrthoDB" id="9806388at2"/>
<dbReference type="InterPro" id="IPR050422">
    <property type="entry name" value="X-Pro_aminopeptidase_P"/>
</dbReference>
<dbReference type="InterPro" id="IPR029149">
    <property type="entry name" value="Creatin/AminoP/Spt16_N"/>
</dbReference>
<evidence type="ECO:0000259" key="6">
    <source>
        <dbReference type="Pfam" id="PF16188"/>
    </source>
</evidence>
<dbReference type="PANTHER" id="PTHR43763:SF6">
    <property type="entry name" value="XAA-PRO AMINOPEPTIDASE 1"/>
    <property type="match status" value="1"/>
</dbReference>
<evidence type="ECO:0000256" key="3">
    <source>
        <dbReference type="ARBA" id="ARBA00022801"/>
    </source>
</evidence>
<evidence type="ECO:0000256" key="1">
    <source>
        <dbReference type="ARBA" id="ARBA00008766"/>
    </source>
</evidence>
<feature type="domain" description="Peptidase M24" evidence="4">
    <location>
        <begin position="313"/>
        <end position="525"/>
    </location>
</feature>
<dbReference type="Gene3D" id="3.40.350.10">
    <property type="entry name" value="Creatinase/prolidase N-terminal domain"/>
    <property type="match status" value="2"/>
</dbReference>
<evidence type="ECO:0000259" key="4">
    <source>
        <dbReference type="Pfam" id="PF00557"/>
    </source>
</evidence>
<sequence length="596" mass="64324">MTFQTFDTASTPAPDIEKRVQHLRDSLDALGVDGVVVPHEDAYQSEYLPPSEDRLQFMTGFTGSAGRAFVLRDAAMFVTDGRYTLQASAQVPPLFHIVSDQPAAREWARANLAGKRLGVDPHLHTRSDLERIAKLAEGLTLVKLDRNPVDPVWPDRPAPPRGMVRAHPETLAGRSMPEKIADVRAAMEGDALYIADSDSVSWLLNWRGADVAHTPLVLSRAFVPREGEVSVFVDPQKVPNDLAGALAGHAAIVPEDQLLARLAGLSAGKSVMADPARASDAALAAIEAEGTLLPRTDPVQRLKAVKNAAEIDGMRHAHQRDGLALVRFFAWCEENAVGATEIDLVKRLEAFRRDAGAIDISFDTISGSGPNGAIVHYRVDETTDRAIEEGEPVLIDCGGQFEDGTTDITRTFVAGGGTGSDEFRVQYTRVLKGHIAIARQRFPEGTQGSELDPFARAALWNAGFDFKHGTGHGIGAALAVHEGPASISRRGTTALETGMILSNEPGDYHTGAFGIRIENVCLVREARVPLGGSIPCHWFETLTLAPIDTRPIVATLMTADEIGWLDAYHARVRGALAGDLTPTERAWLEARTRPLG</sequence>
<keyword evidence="7" id="KW-0031">Aminopeptidase</keyword>
<dbReference type="GO" id="GO:0070006">
    <property type="term" value="F:metalloaminopeptidase activity"/>
    <property type="evidence" value="ECO:0007669"/>
    <property type="project" value="InterPro"/>
</dbReference>
<dbReference type="GO" id="GO:0005737">
    <property type="term" value="C:cytoplasm"/>
    <property type="evidence" value="ECO:0007669"/>
    <property type="project" value="UniProtKB-ARBA"/>
</dbReference>
<reference evidence="7 8" key="1">
    <citation type="submission" date="2018-05" db="EMBL/GenBank/DDBJ databases">
        <title>Acuticoccus sediminis sp. nov., isolated from deep-sea sediment of Indian Ocean.</title>
        <authorList>
            <person name="Liu X."/>
            <person name="Lai Q."/>
            <person name="Du Y."/>
            <person name="Sun F."/>
            <person name="Zhang X."/>
            <person name="Wang S."/>
            <person name="Shao Z."/>
        </authorList>
    </citation>
    <scope>NUCLEOTIDE SEQUENCE [LARGE SCALE GENOMIC DNA]</scope>
    <source>
        <strain evidence="7 8">PTG4-2</strain>
    </source>
</reference>
<dbReference type="Pfam" id="PF01321">
    <property type="entry name" value="Creatinase_N"/>
    <property type="match status" value="1"/>
</dbReference>
<name>A0A8B2NS58_9HYPH</name>
<dbReference type="PANTHER" id="PTHR43763">
    <property type="entry name" value="XAA-PRO AMINOPEPTIDASE 1"/>
    <property type="match status" value="1"/>
</dbReference>
<gene>
    <name evidence="7" type="ORF">DLJ53_19705</name>
</gene>
<evidence type="ECO:0000259" key="5">
    <source>
        <dbReference type="Pfam" id="PF01321"/>
    </source>
</evidence>